<sequence length="245" mass="27913">MWMGNGHAFMAIIMHYVTKDFELGRALDYQEAIDAFVAKTKDLRKYELSEADWQAITLVTQWLKSFCSATTQMSMTKKATLSFTHAVFRGLQESVRQSLKGLPDSATPYLKQGLLKAHRKLSDYYYKFDESTLYVWASIMDPRITLAGLLEDANDDSHAMDHINEARELPCEPFSTCDPLKWWQGHLLSIPGSAVAVEHIFSGGQDTIALRRTSLKLETIWILMLVKQYLRLAWVAAKALIVKDM</sequence>
<keyword evidence="2" id="KW-0479">Metal-binding</keyword>
<dbReference type="InterPro" id="IPR052035">
    <property type="entry name" value="ZnF_BED_domain_contain"/>
</dbReference>
<dbReference type="GO" id="GO:0008270">
    <property type="term" value="F:zinc ion binding"/>
    <property type="evidence" value="ECO:0007669"/>
    <property type="project" value="UniProtKB-KW"/>
</dbReference>
<evidence type="ECO:0000256" key="2">
    <source>
        <dbReference type="ARBA" id="ARBA00022723"/>
    </source>
</evidence>
<comment type="subcellular location">
    <subcellularLocation>
        <location evidence="1">Nucleus</location>
    </subcellularLocation>
</comment>
<reference evidence="6 7" key="1">
    <citation type="journal article" date="2015" name="Fungal Genet. Biol.">
        <title>Evolution of novel wood decay mechanisms in Agaricales revealed by the genome sequences of Fistulina hepatica and Cylindrobasidium torrendii.</title>
        <authorList>
            <person name="Floudas D."/>
            <person name="Held B.W."/>
            <person name="Riley R."/>
            <person name="Nagy L.G."/>
            <person name="Koehler G."/>
            <person name="Ransdell A.S."/>
            <person name="Younus H."/>
            <person name="Chow J."/>
            <person name="Chiniquy J."/>
            <person name="Lipzen A."/>
            <person name="Tritt A."/>
            <person name="Sun H."/>
            <person name="Haridas S."/>
            <person name="LaButti K."/>
            <person name="Ohm R.A."/>
            <person name="Kues U."/>
            <person name="Blanchette R.A."/>
            <person name="Grigoriev I.V."/>
            <person name="Minto R.E."/>
            <person name="Hibbett D.S."/>
        </authorList>
    </citation>
    <scope>NUCLEOTIDE SEQUENCE [LARGE SCALE GENOMIC DNA]</scope>
    <source>
        <strain evidence="6 7">ATCC 64428</strain>
    </source>
</reference>
<evidence type="ECO:0000256" key="1">
    <source>
        <dbReference type="ARBA" id="ARBA00004123"/>
    </source>
</evidence>
<dbReference type="InterPro" id="IPR012337">
    <property type="entry name" value="RNaseH-like_sf"/>
</dbReference>
<name>A0A0D7A8N2_9AGAR</name>
<dbReference type="Proteomes" id="UP000054144">
    <property type="component" value="Unassembled WGS sequence"/>
</dbReference>
<proteinExistence type="predicted"/>
<evidence type="ECO:0000256" key="4">
    <source>
        <dbReference type="ARBA" id="ARBA00022833"/>
    </source>
</evidence>
<dbReference type="PANTHER" id="PTHR46481">
    <property type="entry name" value="ZINC FINGER BED DOMAIN-CONTAINING PROTEIN 4"/>
    <property type="match status" value="1"/>
</dbReference>
<evidence type="ECO:0000256" key="5">
    <source>
        <dbReference type="ARBA" id="ARBA00023242"/>
    </source>
</evidence>
<evidence type="ECO:0008006" key="8">
    <source>
        <dbReference type="Google" id="ProtNLM"/>
    </source>
</evidence>
<evidence type="ECO:0000256" key="3">
    <source>
        <dbReference type="ARBA" id="ARBA00022771"/>
    </source>
</evidence>
<dbReference type="PANTHER" id="PTHR46481:SF10">
    <property type="entry name" value="ZINC FINGER BED DOMAIN-CONTAINING PROTEIN 39"/>
    <property type="match status" value="1"/>
</dbReference>
<protein>
    <recommendedName>
        <fullName evidence="8">HAT C-terminal dimerisation domain-containing protein</fullName>
    </recommendedName>
</protein>
<dbReference type="GO" id="GO:0005634">
    <property type="term" value="C:nucleus"/>
    <property type="evidence" value="ECO:0007669"/>
    <property type="project" value="UniProtKB-SubCell"/>
</dbReference>
<keyword evidence="4" id="KW-0862">Zinc</keyword>
<dbReference type="AlphaFoldDB" id="A0A0D7A8N2"/>
<accession>A0A0D7A8N2</accession>
<keyword evidence="3" id="KW-0863">Zinc-finger</keyword>
<organism evidence="6 7">
    <name type="scientific">Fistulina hepatica ATCC 64428</name>
    <dbReference type="NCBI Taxonomy" id="1128425"/>
    <lineage>
        <taxon>Eukaryota</taxon>
        <taxon>Fungi</taxon>
        <taxon>Dikarya</taxon>
        <taxon>Basidiomycota</taxon>
        <taxon>Agaricomycotina</taxon>
        <taxon>Agaricomycetes</taxon>
        <taxon>Agaricomycetidae</taxon>
        <taxon>Agaricales</taxon>
        <taxon>Fistulinaceae</taxon>
        <taxon>Fistulina</taxon>
    </lineage>
</organism>
<dbReference type="EMBL" id="KN882036">
    <property type="protein sequence ID" value="KIY46286.1"/>
    <property type="molecule type" value="Genomic_DNA"/>
</dbReference>
<keyword evidence="7" id="KW-1185">Reference proteome</keyword>
<gene>
    <name evidence="6" type="ORF">FISHEDRAFT_66508</name>
</gene>
<evidence type="ECO:0000313" key="7">
    <source>
        <dbReference type="Proteomes" id="UP000054144"/>
    </source>
</evidence>
<dbReference type="SUPFAM" id="SSF53098">
    <property type="entry name" value="Ribonuclease H-like"/>
    <property type="match status" value="1"/>
</dbReference>
<keyword evidence="5" id="KW-0539">Nucleus</keyword>
<dbReference type="OrthoDB" id="1607513at2759"/>
<evidence type="ECO:0000313" key="6">
    <source>
        <dbReference type="EMBL" id="KIY46286.1"/>
    </source>
</evidence>